<keyword evidence="3" id="KW-1185">Reference proteome</keyword>
<proteinExistence type="predicted"/>
<feature type="compositionally biased region" description="Polar residues" evidence="1">
    <location>
        <begin position="179"/>
        <end position="191"/>
    </location>
</feature>
<gene>
    <name evidence="2" type="ORF">BCR34DRAFT_589959</name>
</gene>
<dbReference type="AlphaFoldDB" id="A0A1Y1ZDU3"/>
<evidence type="ECO:0000313" key="2">
    <source>
        <dbReference type="EMBL" id="ORY08462.1"/>
    </source>
</evidence>
<name>A0A1Y1ZDU3_9PLEO</name>
<organism evidence="2 3">
    <name type="scientific">Clohesyomyces aquaticus</name>
    <dbReference type="NCBI Taxonomy" id="1231657"/>
    <lineage>
        <taxon>Eukaryota</taxon>
        <taxon>Fungi</taxon>
        <taxon>Dikarya</taxon>
        <taxon>Ascomycota</taxon>
        <taxon>Pezizomycotina</taxon>
        <taxon>Dothideomycetes</taxon>
        <taxon>Pleosporomycetidae</taxon>
        <taxon>Pleosporales</taxon>
        <taxon>Lindgomycetaceae</taxon>
        <taxon>Clohesyomyces</taxon>
    </lineage>
</organism>
<evidence type="ECO:0000256" key="1">
    <source>
        <dbReference type="SAM" id="MobiDB-lite"/>
    </source>
</evidence>
<dbReference type="Proteomes" id="UP000193144">
    <property type="component" value="Unassembled WGS sequence"/>
</dbReference>
<sequence>MGGEARERSYRVSLPPTHGYETLPMAPHRREHQGNCRWKSRNGYKLSKWQPIEEAFLLLLHEKFKLAAAYNLPIQCPTNPIIMVIFNNFFVGKTIKNKKGKELEPRVARDVLSVRSRTGPKNPDLYELRQEGRALLMGRSGAFLYKPIITEEELAEYRSRKVIGDDPHDPQKNAALLAHSTSSDGEPSTSVEEIDVQL</sequence>
<dbReference type="EMBL" id="MCFA01000101">
    <property type="protein sequence ID" value="ORY08462.1"/>
    <property type="molecule type" value="Genomic_DNA"/>
</dbReference>
<reference evidence="2 3" key="1">
    <citation type="submission" date="2016-07" db="EMBL/GenBank/DDBJ databases">
        <title>Pervasive Adenine N6-methylation of Active Genes in Fungi.</title>
        <authorList>
            <consortium name="DOE Joint Genome Institute"/>
            <person name="Mondo S.J."/>
            <person name="Dannebaum R.O."/>
            <person name="Kuo R.C."/>
            <person name="Labutti K."/>
            <person name="Haridas S."/>
            <person name="Kuo A."/>
            <person name="Salamov A."/>
            <person name="Ahrendt S.R."/>
            <person name="Lipzen A."/>
            <person name="Sullivan W."/>
            <person name="Andreopoulos W.B."/>
            <person name="Clum A."/>
            <person name="Lindquist E."/>
            <person name="Daum C."/>
            <person name="Ramamoorthy G.K."/>
            <person name="Gryganskyi A."/>
            <person name="Culley D."/>
            <person name="Magnuson J.K."/>
            <person name="James T.Y."/>
            <person name="O'Malley M.A."/>
            <person name="Stajich J.E."/>
            <person name="Spatafora J.W."/>
            <person name="Visel A."/>
            <person name="Grigoriev I.V."/>
        </authorList>
    </citation>
    <scope>NUCLEOTIDE SEQUENCE [LARGE SCALE GENOMIC DNA]</scope>
    <source>
        <strain evidence="2 3">CBS 115471</strain>
    </source>
</reference>
<feature type="compositionally biased region" description="Basic and acidic residues" evidence="1">
    <location>
        <begin position="161"/>
        <end position="171"/>
    </location>
</feature>
<feature type="region of interest" description="Disordered" evidence="1">
    <location>
        <begin position="1"/>
        <end position="34"/>
    </location>
</feature>
<protein>
    <submittedName>
        <fullName evidence="2">Uncharacterized protein</fullName>
    </submittedName>
</protein>
<dbReference type="OrthoDB" id="3800368at2759"/>
<evidence type="ECO:0000313" key="3">
    <source>
        <dbReference type="Proteomes" id="UP000193144"/>
    </source>
</evidence>
<comment type="caution">
    <text evidence="2">The sequence shown here is derived from an EMBL/GenBank/DDBJ whole genome shotgun (WGS) entry which is preliminary data.</text>
</comment>
<feature type="compositionally biased region" description="Basic and acidic residues" evidence="1">
    <location>
        <begin position="1"/>
        <end position="10"/>
    </location>
</feature>
<feature type="region of interest" description="Disordered" evidence="1">
    <location>
        <begin position="161"/>
        <end position="198"/>
    </location>
</feature>
<accession>A0A1Y1ZDU3</accession>